<dbReference type="InterPro" id="IPR024749">
    <property type="entry name" value="Collagen-bd_put"/>
</dbReference>
<keyword evidence="1" id="KW-0732">Signal</keyword>
<evidence type="ECO:0000259" key="2">
    <source>
        <dbReference type="Pfam" id="PF12904"/>
    </source>
</evidence>
<dbReference type="SUPFAM" id="SSF51445">
    <property type="entry name" value="(Trans)glycosidases"/>
    <property type="match status" value="1"/>
</dbReference>
<dbReference type="PANTHER" id="PTHR37836">
    <property type="entry name" value="LMO1036 PROTEIN"/>
    <property type="match status" value="1"/>
</dbReference>
<feature type="domain" description="DUF5060" evidence="3">
    <location>
        <begin position="50"/>
        <end position="132"/>
    </location>
</feature>
<dbReference type="Pfam" id="PF12904">
    <property type="entry name" value="Collagen_bind_2"/>
    <property type="match status" value="1"/>
</dbReference>
<dbReference type="Proteomes" id="UP000477311">
    <property type="component" value="Unassembled WGS sequence"/>
</dbReference>
<dbReference type="PANTHER" id="PTHR37836:SF2">
    <property type="entry name" value="DUF4038 DOMAIN-CONTAINING PROTEIN"/>
    <property type="match status" value="1"/>
</dbReference>
<dbReference type="InterPro" id="IPR032260">
    <property type="entry name" value="DUF5060"/>
</dbReference>
<feature type="chain" id="PRO_5026730982" evidence="1">
    <location>
        <begin position="18"/>
        <end position="660"/>
    </location>
</feature>
<dbReference type="RefSeq" id="WP_165108450.1">
    <property type="nucleotide sequence ID" value="NZ_JAAKYA010000081.1"/>
</dbReference>
<protein>
    <submittedName>
        <fullName evidence="4">DUF5060 domain-containing protein</fullName>
    </submittedName>
</protein>
<keyword evidence="5" id="KW-1185">Reference proteome</keyword>
<dbReference type="Gene3D" id="2.60.40.10">
    <property type="entry name" value="Immunoglobulins"/>
    <property type="match status" value="1"/>
</dbReference>
<dbReference type="Gene3D" id="3.20.20.80">
    <property type="entry name" value="Glycosidases"/>
    <property type="match status" value="1"/>
</dbReference>
<reference evidence="4 5" key="1">
    <citation type="submission" date="2020-02" db="EMBL/GenBank/DDBJ databases">
        <title>Draft genome sequence of Limisphaera ngatamarikiensis NGM72.4T, a thermophilic Verrucomicrobia grouped in subdivision 3.</title>
        <authorList>
            <person name="Carere C.R."/>
            <person name="Steen J."/>
            <person name="Hugenholtz P."/>
            <person name="Stott M.B."/>
        </authorList>
    </citation>
    <scope>NUCLEOTIDE SEQUENCE [LARGE SCALE GENOMIC DNA]</scope>
    <source>
        <strain evidence="4 5">NGM72.4</strain>
    </source>
</reference>
<comment type="caution">
    <text evidence="4">The sequence shown here is derived from an EMBL/GenBank/DDBJ whole genome shotgun (WGS) entry which is preliminary data.</text>
</comment>
<feature type="domain" description="Putative collagen-binding" evidence="2">
    <location>
        <begin position="565"/>
        <end position="651"/>
    </location>
</feature>
<accession>A0A6M1RR36</accession>
<gene>
    <name evidence="4" type="ORF">G4L39_12120</name>
</gene>
<evidence type="ECO:0000313" key="5">
    <source>
        <dbReference type="Proteomes" id="UP000477311"/>
    </source>
</evidence>
<dbReference type="AlphaFoldDB" id="A0A6M1RR36"/>
<proteinExistence type="predicted"/>
<organism evidence="4 5">
    <name type="scientific">Limisphaera ngatamarikiensis</name>
    <dbReference type="NCBI Taxonomy" id="1324935"/>
    <lineage>
        <taxon>Bacteria</taxon>
        <taxon>Pseudomonadati</taxon>
        <taxon>Verrucomicrobiota</taxon>
        <taxon>Verrucomicrobiia</taxon>
        <taxon>Limisphaerales</taxon>
        <taxon>Limisphaeraceae</taxon>
        <taxon>Limisphaera</taxon>
    </lineage>
</organism>
<dbReference type="InterPro" id="IPR013783">
    <property type="entry name" value="Ig-like_fold"/>
</dbReference>
<evidence type="ECO:0000259" key="3">
    <source>
        <dbReference type="Pfam" id="PF16586"/>
    </source>
</evidence>
<evidence type="ECO:0000313" key="4">
    <source>
        <dbReference type="EMBL" id="NGO40133.1"/>
    </source>
</evidence>
<dbReference type="InterPro" id="IPR017853">
    <property type="entry name" value="GH"/>
</dbReference>
<evidence type="ECO:0000256" key="1">
    <source>
        <dbReference type="SAM" id="SignalP"/>
    </source>
</evidence>
<sequence>MKRGWLCWLGAGFLASAAVPLPAFSQSPVPVAGATRAGDGTGTVRIHGELKQWHKITLDLDGPFARETDTDPNPFTDYRLTATFRHGASGRVWEVPGYFAADGRAAETSAEAGTCWRVHFTPNASGLWHYELRLWQGRGVAIDDNALTSARQLFHRSGSFQIGPTDKSFPDFRGRGRLEYVGQRYLRTAGTREFFLKAGADSPENLLGYADFDGTVAPARRAARPGENTPAGRLKSWQPHVRDWRPGDPSWQNGRGKGLIGALNYLAGRGMNSVSMLTYNAGGDGDDVWPFVARTAKFHYDCSKLDQWALVFEHANARGLMVHFKLQETEMDDNRPGADGTVRPVPEALDGGDLGPERKLYLRELVARFAHLPALQWNLGEENSQTTDQIRAMAQWLRALDPYDHPVVIHTFPSQQDRVYNPLLGDPTVLTGVSLQNHWAQAHRRTLHWIERSTVAGHPWVVSHDEQNPASGGVPPDPGYAGHDGVARDGKATYTLHEIRKYCLWGTLMAGGAGVEYYFGYDLPQNDLQCEDWRSREGSWRYARLALSFFREQHIPFWALHNADVLVDNPTHENTRFCLAQPGELYVIYLTEGGSVTLDLQRFEQSFSVAWYNPREGGELQPGTVRNVRGPGRVCLGAPPSDPDQDWVVLVRRSAPGPGP</sequence>
<feature type="signal peptide" evidence="1">
    <location>
        <begin position="1"/>
        <end position="17"/>
    </location>
</feature>
<name>A0A6M1RR36_9BACT</name>
<dbReference type="EMBL" id="JAAKYA010000081">
    <property type="protein sequence ID" value="NGO40133.1"/>
    <property type="molecule type" value="Genomic_DNA"/>
</dbReference>
<dbReference type="Pfam" id="PF16586">
    <property type="entry name" value="DUF5060"/>
    <property type="match status" value="1"/>
</dbReference>